<keyword evidence="1" id="KW-0472">Membrane</keyword>
<evidence type="ECO:0000256" key="1">
    <source>
        <dbReference type="SAM" id="Phobius"/>
    </source>
</evidence>
<feature type="transmembrane region" description="Helical" evidence="1">
    <location>
        <begin position="45"/>
        <end position="67"/>
    </location>
</feature>
<sequence length="210" mass="23624">MAVRLRNAFRYPDDSAEEREELDEEDQERVILQLQHQNEARNAQYSMGFTLIPLISTLAFVPSLFSASGIPERLWSVLALLSLLATAYTMRQTPLHADRKGKKPLSVEDERLAWIRTALVPANQAACLLLTVVYLLFLRSESTYVIRPVLYLVPGGRSCPPAHELDCPRSVSCLTLEYVAMLAVILLAREVMLSVDLSALKDLQYEYKGA</sequence>
<evidence type="ECO:0000313" key="3">
    <source>
        <dbReference type="Proteomes" id="UP001146351"/>
    </source>
</evidence>
<organism evidence="2 3">
    <name type="scientific">Penicillium capsulatum</name>
    <dbReference type="NCBI Taxonomy" id="69766"/>
    <lineage>
        <taxon>Eukaryota</taxon>
        <taxon>Fungi</taxon>
        <taxon>Dikarya</taxon>
        <taxon>Ascomycota</taxon>
        <taxon>Pezizomycotina</taxon>
        <taxon>Eurotiomycetes</taxon>
        <taxon>Eurotiomycetidae</taxon>
        <taxon>Eurotiales</taxon>
        <taxon>Aspergillaceae</taxon>
        <taxon>Penicillium</taxon>
    </lineage>
</organism>
<keyword evidence="3" id="KW-1185">Reference proteome</keyword>
<name>A0A9W9LWU4_9EURO</name>
<reference evidence="2" key="2">
    <citation type="journal article" date="2023" name="IMA Fungus">
        <title>Comparative genomic study of the Penicillium genus elucidates a diverse pangenome and 15 lateral gene transfer events.</title>
        <authorList>
            <person name="Petersen C."/>
            <person name="Sorensen T."/>
            <person name="Nielsen M.R."/>
            <person name="Sondergaard T.E."/>
            <person name="Sorensen J.L."/>
            <person name="Fitzpatrick D.A."/>
            <person name="Frisvad J.C."/>
            <person name="Nielsen K.L."/>
        </authorList>
    </citation>
    <scope>NUCLEOTIDE SEQUENCE</scope>
    <source>
        <strain evidence="2">IBT 21917</strain>
    </source>
</reference>
<accession>A0A9W9LWU4</accession>
<proteinExistence type="predicted"/>
<protein>
    <submittedName>
        <fullName evidence="2">Uncharacterized protein</fullName>
    </submittedName>
</protein>
<dbReference type="AlphaFoldDB" id="A0A9W9LWU4"/>
<comment type="caution">
    <text evidence="2">The sequence shown here is derived from an EMBL/GenBank/DDBJ whole genome shotgun (WGS) entry which is preliminary data.</text>
</comment>
<dbReference type="EMBL" id="JAPQKO010000002">
    <property type="protein sequence ID" value="KAJ5179662.1"/>
    <property type="molecule type" value="Genomic_DNA"/>
</dbReference>
<keyword evidence="1" id="KW-1133">Transmembrane helix</keyword>
<evidence type="ECO:0000313" key="2">
    <source>
        <dbReference type="EMBL" id="KAJ5179662.1"/>
    </source>
</evidence>
<dbReference type="Proteomes" id="UP001146351">
    <property type="component" value="Unassembled WGS sequence"/>
</dbReference>
<dbReference type="OrthoDB" id="3358048at2759"/>
<feature type="transmembrane region" description="Helical" evidence="1">
    <location>
        <begin position="112"/>
        <end position="137"/>
    </location>
</feature>
<reference evidence="2" key="1">
    <citation type="submission" date="2022-11" db="EMBL/GenBank/DDBJ databases">
        <authorList>
            <person name="Petersen C."/>
        </authorList>
    </citation>
    <scope>NUCLEOTIDE SEQUENCE</scope>
    <source>
        <strain evidence="2">IBT 21917</strain>
    </source>
</reference>
<keyword evidence="1" id="KW-0812">Transmembrane</keyword>
<gene>
    <name evidence="2" type="ORF">N7492_002872</name>
</gene>